<sequence>MKVFSVLSVVSAIVCFAGMAKAQSTDVFDCNKPNAHYWMDGTMCLQKIIDKGGVGGGRASGDMGFCTCSSGGVYYKKVAQYIINESKYKGCKVFSASDEVSTKGGTFFSYGTYQCSGLD</sequence>
<evidence type="ECO:0000256" key="1">
    <source>
        <dbReference type="SAM" id="SignalP"/>
    </source>
</evidence>
<proteinExistence type="predicted"/>
<dbReference type="AlphaFoldDB" id="A0A9P6FWT6"/>
<keyword evidence="3" id="KW-1185">Reference proteome</keyword>
<organism evidence="2 3">
    <name type="scientific">Lunasporangiospora selenospora</name>
    <dbReference type="NCBI Taxonomy" id="979761"/>
    <lineage>
        <taxon>Eukaryota</taxon>
        <taxon>Fungi</taxon>
        <taxon>Fungi incertae sedis</taxon>
        <taxon>Mucoromycota</taxon>
        <taxon>Mortierellomycotina</taxon>
        <taxon>Mortierellomycetes</taxon>
        <taxon>Mortierellales</taxon>
        <taxon>Mortierellaceae</taxon>
        <taxon>Lunasporangiospora</taxon>
    </lineage>
</organism>
<feature type="chain" id="PRO_5040251292" evidence="1">
    <location>
        <begin position="23"/>
        <end position="119"/>
    </location>
</feature>
<dbReference type="Proteomes" id="UP000780801">
    <property type="component" value="Unassembled WGS sequence"/>
</dbReference>
<protein>
    <submittedName>
        <fullName evidence="2">Uncharacterized protein</fullName>
    </submittedName>
</protein>
<feature type="signal peptide" evidence="1">
    <location>
        <begin position="1"/>
        <end position="22"/>
    </location>
</feature>
<accession>A0A9P6FWT6</accession>
<reference evidence="2" key="1">
    <citation type="journal article" date="2020" name="Fungal Divers.">
        <title>Resolving the Mortierellaceae phylogeny through synthesis of multi-gene phylogenetics and phylogenomics.</title>
        <authorList>
            <person name="Vandepol N."/>
            <person name="Liber J."/>
            <person name="Desiro A."/>
            <person name="Na H."/>
            <person name="Kennedy M."/>
            <person name="Barry K."/>
            <person name="Grigoriev I.V."/>
            <person name="Miller A.N."/>
            <person name="O'Donnell K."/>
            <person name="Stajich J.E."/>
            <person name="Bonito G."/>
        </authorList>
    </citation>
    <scope>NUCLEOTIDE SEQUENCE</scope>
    <source>
        <strain evidence="2">KOD1015</strain>
    </source>
</reference>
<comment type="caution">
    <text evidence="2">The sequence shown here is derived from an EMBL/GenBank/DDBJ whole genome shotgun (WGS) entry which is preliminary data.</text>
</comment>
<gene>
    <name evidence="2" type="ORF">BGW38_010086</name>
</gene>
<keyword evidence="1" id="KW-0732">Signal</keyword>
<dbReference type="EMBL" id="JAABOA010000786">
    <property type="protein sequence ID" value="KAF9583177.1"/>
    <property type="molecule type" value="Genomic_DNA"/>
</dbReference>
<evidence type="ECO:0000313" key="2">
    <source>
        <dbReference type="EMBL" id="KAF9583177.1"/>
    </source>
</evidence>
<evidence type="ECO:0000313" key="3">
    <source>
        <dbReference type="Proteomes" id="UP000780801"/>
    </source>
</evidence>
<name>A0A9P6FWT6_9FUNG</name>